<keyword evidence="2" id="KW-1185">Reference proteome</keyword>
<proteinExistence type="predicted"/>
<name>A0A8C3SY20_CHESE</name>
<reference evidence="1" key="2">
    <citation type="submission" date="2025-09" db="UniProtKB">
        <authorList>
            <consortium name="Ensembl"/>
        </authorList>
    </citation>
    <scope>IDENTIFICATION</scope>
</reference>
<accession>A0A8C3SY20</accession>
<evidence type="ECO:0000313" key="1">
    <source>
        <dbReference type="Ensembl" id="ENSCSRP00000020572.1"/>
    </source>
</evidence>
<dbReference type="Ensembl" id="ENSCSRT00000021484.1">
    <property type="protein sequence ID" value="ENSCSRP00000020572.1"/>
    <property type="gene ID" value="ENSCSRG00000015612.1"/>
</dbReference>
<sequence>QNCFLECHYMAQLFKELLPNSSLAWWHVSVIPATWEAEAGGSLRGSRLACAIIIITGVQFVTPYTAFLEDNRKFAILCSRLPFPEPGVEQ</sequence>
<dbReference type="AlphaFoldDB" id="A0A8C3SY20"/>
<protein>
    <submittedName>
        <fullName evidence="1">Uncharacterized protein</fullName>
    </submittedName>
</protein>
<dbReference type="Proteomes" id="UP000694403">
    <property type="component" value="Unplaced"/>
</dbReference>
<reference evidence="1" key="1">
    <citation type="submission" date="2025-08" db="UniProtKB">
        <authorList>
            <consortium name="Ensembl"/>
        </authorList>
    </citation>
    <scope>IDENTIFICATION</scope>
</reference>
<evidence type="ECO:0000313" key="2">
    <source>
        <dbReference type="Proteomes" id="UP000694403"/>
    </source>
</evidence>
<organism evidence="1 2">
    <name type="scientific">Chelydra serpentina</name>
    <name type="common">Snapping turtle</name>
    <name type="synonym">Testudo serpentina</name>
    <dbReference type="NCBI Taxonomy" id="8475"/>
    <lineage>
        <taxon>Eukaryota</taxon>
        <taxon>Metazoa</taxon>
        <taxon>Chordata</taxon>
        <taxon>Craniata</taxon>
        <taxon>Vertebrata</taxon>
        <taxon>Euteleostomi</taxon>
        <taxon>Archelosauria</taxon>
        <taxon>Testudinata</taxon>
        <taxon>Testudines</taxon>
        <taxon>Cryptodira</taxon>
        <taxon>Durocryptodira</taxon>
        <taxon>Americhelydia</taxon>
        <taxon>Chelydroidea</taxon>
        <taxon>Chelydridae</taxon>
        <taxon>Chelydra</taxon>
    </lineage>
</organism>